<evidence type="ECO:0000313" key="1">
    <source>
        <dbReference type="EMBL" id="XDF89630.1"/>
    </source>
</evidence>
<accession>A0AB39ABN6</accession>
<protein>
    <submittedName>
        <fullName evidence="1">Uncharacterized protein</fullName>
    </submittedName>
</protein>
<organism evidence="1">
    <name type="scientific">Pectobacterium phage Koroua</name>
    <dbReference type="NCBI Taxonomy" id="3158138"/>
    <lineage>
        <taxon>Viruses</taxon>
        <taxon>Duplodnaviria</taxon>
        <taxon>Heunggongvirae</taxon>
        <taxon>Uroviricota</taxon>
        <taxon>Caudoviricetes</taxon>
    </lineage>
</organism>
<gene>
    <name evidence="1" type="ORF">MPJMYLZW_CDS0057</name>
</gene>
<dbReference type="EMBL" id="PQ008972">
    <property type="protein sequence ID" value="XDF89630.1"/>
    <property type="molecule type" value="Genomic_DNA"/>
</dbReference>
<proteinExistence type="predicted"/>
<reference evidence="1" key="2">
    <citation type="submission" date="2024-07" db="EMBL/GenBank/DDBJ databases">
        <authorList>
            <person name="Pedersen J.S."/>
            <person name="Mulbjerg M.R."/>
            <person name="Carstens A.B."/>
            <person name="Hansen L.H."/>
        </authorList>
    </citation>
    <scope>NUCLEOTIDE SEQUENCE</scope>
</reference>
<reference evidence="1" key="1">
    <citation type="journal article" date="2024" name="Virus Res.">
        <title>A novel genus of Pectobacterium bacteriophages display broad host range by targeting several species of Danish soft rot isolates.</title>
        <authorList>
            <person name="Pedersen J.S."/>
            <person name="Carstens A.B."/>
            <person name="Rothgard M.M."/>
            <person name="Roy C."/>
            <person name="Viry A."/>
            <person name="Papudeshi B."/>
            <person name="Kot W."/>
            <person name="Hille F."/>
            <person name="Franz C.M.A.P."/>
            <person name="Edwards R."/>
            <person name="Hansen L.H."/>
        </authorList>
    </citation>
    <scope>NUCLEOTIDE SEQUENCE</scope>
</reference>
<sequence>MEKFSGEIVAGCQALIIGDHRYSGTVVNVERFVITGEIITPPNNHIPIMSSMDLWVCLSDNVEANLTVGMPGINIRGWCGVQEKNLMRLDSSREDERRFAMDDLRSSFKEKYGIDGSGLDL</sequence>
<name>A0AB39ABN6_9CAUD</name>